<dbReference type="Pfam" id="PF09709">
    <property type="entry name" value="Cas_Csd1"/>
    <property type="match status" value="1"/>
</dbReference>
<protein>
    <submittedName>
        <fullName evidence="1">Type I-C CRISPR-associated protein Cas8c/Csd1</fullName>
    </submittedName>
</protein>
<dbReference type="InterPro" id="IPR010144">
    <property type="entry name" value="CRISPR-assoc_prot_Csd1-typ"/>
</dbReference>
<evidence type="ECO:0000313" key="1">
    <source>
        <dbReference type="EMBL" id="WLR42885.1"/>
    </source>
</evidence>
<dbReference type="EMBL" id="CP129013">
    <property type="protein sequence ID" value="WLR42885.1"/>
    <property type="molecule type" value="Genomic_DNA"/>
</dbReference>
<proteinExistence type="predicted"/>
<organism evidence="1 2">
    <name type="scientific">Bacillus carboniphilus</name>
    <dbReference type="NCBI Taxonomy" id="86663"/>
    <lineage>
        <taxon>Bacteria</taxon>
        <taxon>Bacillati</taxon>
        <taxon>Bacillota</taxon>
        <taxon>Bacilli</taxon>
        <taxon>Bacillales</taxon>
        <taxon>Bacillaceae</taxon>
        <taxon>Bacillus</taxon>
    </lineage>
</organism>
<dbReference type="Proteomes" id="UP001197974">
    <property type="component" value="Chromosome"/>
</dbReference>
<reference evidence="1 2" key="1">
    <citation type="submission" date="2023-06" db="EMBL/GenBank/DDBJ databases">
        <title>Five Gram-positive bacteria isolated from mangrove sediments in Shenzhen, Guangdong, China.</title>
        <authorList>
            <person name="Yu S."/>
            <person name="Zheng W."/>
            <person name="Huang Y."/>
        </authorList>
    </citation>
    <scope>NUCLEOTIDE SEQUENCE [LARGE SCALE GENOMIC DNA]</scope>
    <source>
        <strain evidence="1 2">SaN35-3</strain>
    </source>
</reference>
<evidence type="ECO:0000313" key="2">
    <source>
        <dbReference type="Proteomes" id="UP001197974"/>
    </source>
</evidence>
<gene>
    <name evidence="1" type="ORF">LC087_01195</name>
</gene>
<dbReference type="RefSeq" id="WP_226539289.1">
    <property type="nucleotide sequence ID" value="NZ_CP129013.1"/>
</dbReference>
<name>A0ABY9JWT1_9BACI</name>
<sequence>MSWLQNLYETYENNFDMVGRFEKNSEGEEFTLLPLYHTNLIAHIEIVVNEQGEFVWADVVKKEDSYTVSPCTEDSQSRTRKATPHPLHDGIKYVAGDFVDYGGEEKFKEANELYLNNFKEMILHPNCHPKIKSIYQYIKKKTIIKDLYEHGKIKIDDNNQLIKKWSKNGDKPELYKVASDISKAVVRFDVHLEGEMTDKVWKDKDVFDSYIEYYSSRLDGEDLCYVTLIE</sequence>
<accession>A0ABY9JWT1</accession>
<keyword evidence="2" id="KW-1185">Reference proteome</keyword>